<evidence type="ECO:0000313" key="2">
    <source>
        <dbReference type="Proteomes" id="UP000005510"/>
    </source>
</evidence>
<evidence type="ECO:0000313" key="1">
    <source>
        <dbReference type="EMBL" id="EEC96295.1"/>
    </source>
</evidence>
<protein>
    <submittedName>
        <fullName evidence="1">Uncharacterized protein</fullName>
    </submittedName>
</protein>
<reference evidence="1 2" key="1">
    <citation type="submission" date="2008-10" db="EMBL/GenBank/DDBJ databases">
        <title>Draft genome sequence of Parabacteroides johnsonii (DSM 18315).</title>
        <authorList>
            <person name="Sudarsanam P."/>
            <person name="Ley R."/>
            <person name="Guruge J."/>
            <person name="Turnbaugh P.J."/>
            <person name="Mahowald M."/>
            <person name="Liep D."/>
            <person name="Gordon J."/>
        </authorList>
    </citation>
    <scope>NUCLEOTIDE SEQUENCE [LARGE SCALE GENOMIC DNA]</scope>
    <source>
        <strain evidence="1 2">DSM 18315</strain>
    </source>
</reference>
<dbReference type="Gene3D" id="2.60.120.560">
    <property type="entry name" value="Exo-inulinase, domain 1"/>
    <property type="match status" value="1"/>
</dbReference>
<dbReference type="HOGENOM" id="CLU_1953441_0_0_10"/>
<dbReference type="AlphaFoldDB" id="B7BB96"/>
<proteinExistence type="predicted"/>
<name>B7BB96_9BACT</name>
<comment type="caution">
    <text evidence="1">The sequence shown here is derived from an EMBL/GenBank/DDBJ whole genome shotgun (WGS) entry which is preliminary data.</text>
</comment>
<feature type="non-terminal residue" evidence="1">
    <location>
        <position position="1"/>
    </location>
</feature>
<dbReference type="EMBL" id="ABYH01000258">
    <property type="protein sequence ID" value="EEC96295.1"/>
    <property type="molecule type" value="Genomic_DNA"/>
</dbReference>
<dbReference type="STRING" id="537006.PRABACTJOHN_02306"/>
<reference evidence="1 2" key="2">
    <citation type="submission" date="2008-10" db="EMBL/GenBank/DDBJ databases">
        <authorList>
            <person name="Fulton L."/>
            <person name="Clifton S."/>
            <person name="Fulton B."/>
            <person name="Xu J."/>
            <person name="Minx P."/>
            <person name="Pepin K.H."/>
            <person name="Johnson M."/>
            <person name="Bhonagiri V."/>
            <person name="Nash W.E."/>
            <person name="Mardis E.R."/>
            <person name="Wilson R.K."/>
        </authorList>
    </citation>
    <scope>NUCLEOTIDE SEQUENCE [LARGE SCALE GENOMIC DNA]</scope>
    <source>
        <strain evidence="1 2">DSM 18315</strain>
    </source>
</reference>
<organism evidence="1 2">
    <name type="scientific">Parabacteroides johnsonii DSM 18315</name>
    <dbReference type="NCBI Taxonomy" id="537006"/>
    <lineage>
        <taxon>Bacteria</taxon>
        <taxon>Pseudomonadati</taxon>
        <taxon>Bacteroidota</taxon>
        <taxon>Bacteroidia</taxon>
        <taxon>Bacteroidales</taxon>
        <taxon>Tannerellaceae</taxon>
        <taxon>Parabacteroides</taxon>
    </lineage>
</organism>
<dbReference type="Proteomes" id="UP000005510">
    <property type="component" value="Unassembled WGS sequence"/>
</dbReference>
<gene>
    <name evidence="1" type="ORF">PRABACTJOHN_02306</name>
</gene>
<accession>B7BB96</accession>
<dbReference type="SUPFAM" id="SSF51011">
    <property type="entry name" value="Glycosyl hydrolase domain"/>
    <property type="match status" value="1"/>
</dbReference>
<sequence>FYRQAGGVRDTLRTPVLYPFQSNRWYNVKIACKGEQIGCFVNDTLVHETILPGIPSLVSTAALDKETHTIILKVINTTQHEEKTELNLQGVSVKIRRRLFSSQEIPKRVTPMTNLMWSYRRQKKYPSH</sequence>